<feature type="non-terminal residue" evidence="3">
    <location>
        <position position="1"/>
    </location>
</feature>
<feature type="coiled-coil region" evidence="1">
    <location>
        <begin position="34"/>
        <end position="61"/>
    </location>
</feature>
<dbReference type="AlphaFoldDB" id="A0A0F9A360"/>
<protein>
    <submittedName>
        <fullName evidence="3">Uncharacterized protein</fullName>
    </submittedName>
</protein>
<name>A0A0F9A360_9ZZZZ</name>
<dbReference type="EMBL" id="LAZR01044735">
    <property type="protein sequence ID" value="KKL03925.1"/>
    <property type="molecule type" value="Genomic_DNA"/>
</dbReference>
<comment type="caution">
    <text evidence="3">The sequence shown here is derived from an EMBL/GenBank/DDBJ whole genome shotgun (WGS) entry which is preliminary data.</text>
</comment>
<evidence type="ECO:0000256" key="1">
    <source>
        <dbReference type="SAM" id="Coils"/>
    </source>
</evidence>
<reference evidence="3" key="1">
    <citation type="journal article" date="2015" name="Nature">
        <title>Complex archaea that bridge the gap between prokaryotes and eukaryotes.</title>
        <authorList>
            <person name="Spang A."/>
            <person name="Saw J.H."/>
            <person name="Jorgensen S.L."/>
            <person name="Zaremba-Niedzwiedzka K."/>
            <person name="Martijn J."/>
            <person name="Lind A.E."/>
            <person name="van Eijk R."/>
            <person name="Schleper C."/>
            <person name="Guy L."/>
            <person name="Ettema T.J."/>
        </authorList>
    </citation>
    <scope>NUCLEOTIDE SEQUENCE</scope>
</reference>
<accession>A0A0F9A360</accession>
<evidence type="ECO:0000313" key="3">
    <source>
        <dbReference type="EMBL" id="KKL03925.1"/>
    </source>
</evidence>
<sequence>HESQGLRIGAGTKKRRPIMVNKFSNEYVRHIFSTEEKRAIAEDLARKVAELKQKEDDKKAIISEMKSKIDGLTAMLNVAAVKLNNGYEMITVKCEFTPDWPGKLWLIHRTDNGEFVKERKMSPDDLQMRIKWEASGDDDKIPENFTPAETTEQRGA</sequence>
<feature type="compositionally biased region" description="Basic and acidic residues" evidence="2">
    <location>
        <begin position="133"/>
        <end position="142"/>
    </location>
</feature>
<feature type="region of interest" description="Disordered" evidence="2">
    <location>
        <begin position="133"/>
        <end position="156"/>
    </location>
</feature>
<proteinExistence type="predicted"/>
<evidence type="ECO:0000256" key="2">
    <source>
        <dbReference type="SAM" id="MobiDB-lite"/>
    </source>
</evidence>
<keyword evidence="1" id="KW-0175">Coiled coil</keyword>
<gene>
    <name evidence="3" type="ORF">LCGC14_2621260</name>
</gene>
<organism evidence="3">
    <name type="scientific">marine sediment metagenome</name>
    <dbReference type="NCBI Taxonomy" id="412755"/>
    <lineage>
        <taxon>unclassified sequences</taxon>
        <taxon>metagenomes</taxon>
        <taxon>ecological metagenomes</taxon>
    </lineage>
</organism>